<evidence type="ECO:0000313" key="14">
    <source>
        <dbReference type="EMBL" id="KAK2140806.1"/>
    </source>
</evidence>
<evidence type="ECO:0000256" key="7">
    <source>
        <dbReference type="ARBA" id="ARBA00023136"/>
    </source>
</evidence>
<keyword evidence="5 12" id="KW-1133">Transmembrane helix</keyword>
<evidence type="ECO:0000256" key="12">
    <source>
        <dbReference type="SAM" id="Phobius"/>
    </source>
</evidence>
<dbReference type="AlphaFoldDB" id="A0AAD9ITR9"/>
<feature type="transmembrane region" description="Helical" evidence="12">
    <location>
        <begin position="358"/>
        <end position="381"/>
    </location>
</feature>
<dbReference type="InterPro" id="IPR002455">
    <property type="entry name" value="GPCR3_GABA-B"/>
</dbReference>
<dbReference type="GO" id="GO:0004965">
    <property type="term" value="F:G protein-coupled GABA receptor activity"/>
    <property type="evidence" value="ECO:0007669"/>
    <property type="project" value="InterPro"/>
</dbReference>
<dbReference type="Gene3D" id="3.40.50.2300">
    <property type="match status" value="2"/>
</dbReference>
<dbReference type="PRINTS" id="PR01176">
    <property type="entry name" value="GABABRECEPTR"/>
</dbReference>
<evidence type="ECO:0000256" key="5">
    <source>
        <dbReference type="ARBA" id="ARBA00022989"/>
    </source>
</evidence>
<dbReference type="CDD" id="cd06366">
    <property type="entry name" value="PBP1_GABAb_receptor"/>
    <property type="match status" value="1"/>
</dbReference>
<accession>A0AAD9ITR9</accession>
<dbReference type="GO" id="GO:0038039">
    <property type="term" value="C:G protein-coupled receptor heterodimeric complex"/>
    <property type="evidence" value="ECO:0007669"/>
    <property type="project" value="TreeGrafter"/>
</dbReference>
<evidence type="ECO:0000256" key="8">
    <source>
        <dbReference type="ARBA" id="ARBA00023170"/>
    </source>
</evidence>
<gene>
    <name evidence="14" type="ORF">LSH36_1241g00021</name>
</gene>
<dbReference type="PANTHER" id="PTHR10519:SF74">
    <property type="entry name" value="GAMMA-AMINOBUTYRIC ACID TYPE B RECEPTOR SUBUNIT 2"/>
    <property type="match status" value="1"/>
</dbReference>
<comment type="caution">
    <text evidence="14">The sequence shown here is derived from an EMBL/GenBank/DDBJ whole genome shotgun (WGS) entry which is preliminary data.</text>
</comment>
<proteinExistence type="predicted"/>
<dbReference type="PANTHER" id="PTHR10519">
    <property type="entry name" value="GABA-B RECEPTOR"/>
    <property type="match status" value="1"/>
</dbReference>
<dbReference type="InterPro" id="IPR001828">
    <property type="entry name" value="ANF_lig-bd_rcpt"/>
</dbReference>
<dbReference type="Pfam" id="PF01094">
    <property type="entry name" value="ANF_receptor"/>
    <property type="match status" value="1"/>
</dbReference>
<keyword evidence="6" id="KW-0297">G-protein coupled receptor</keyword>
<keyword evidence="15" id="KW-1185">Reference proteome</keyword>
<keyword evidence="2" id="KW-1003">Cell membrane</keyword>
<evidence type="ECO:0000313" key="15">
    <source>
        <dbReference type="Proteomes" id="UP001208570"/>
    </source>
</evidence>
<evidence type="ECO:0000256" key="2">
    <source>
        <dbReference type="ARBA" id="ARBA00022475"/>
    </source>
</evidence>
<dbReference type="InterPro" id="IPR028082">
    <property type="entry name" value="Peripla_BP_I"/>
</dbReference>
<dbReference type="PRINTS" id="PR00248">
    <property type="entry name" value="GPCRMGR"/>
</dbReference>
<keyword evidence="3 12" id="KW-0812">Transmembrane</keyword>
<keyword evidence="8" id="KW-0675">Receptor</keyword>
<evidence type="ECO:0000256" key="3">
    <source>
        <dbReference type="ARBA" id="ARBA00022692"/>
    </source>
</evidence>
<sequence length="473" mass="54088">MAVGTKLFFDMMHDPPQKVMLFGDACSHVTAPIALSSKYWNIWQLSYADTNPTLSDRDNYPNFFRVVPSDSDYNMARLQILRHYNWTKVGTVFQDASKGSSRYAYAHGKLTQLLDTASIERHTESFSSDPKTAIGNLKKKDVRIIIGNFDAQMAREVFCVAYEEQMFGHKYVWIIPGDYPEEWWRHSPPCKLSHLEQVLQGHFGTDVLTLSTSEQVTVSGLTAAQYEAKYNNIRGQAYSKYHGYAYDGIWAVVLAIHSIVKQNGGNYKLDDFRNKRLPQTLNETNFEGVTGKVLFKDGDRVGSLVITQYQDARMLKVGEYNAHTDTLVLDTENDVIWDGKGPPRDRSIQEYLLYRVDITIYATLCTVAGLGVVLASTFLAINIHFRRHRRLHGISPLIFSQPVIPYFASNDVSHDDSGSPRDKNWLMPWDSLTDSIRHFGDMPSRWMPRECRKMVRRIIAHNRIPISTLVRTN</sequence>
<comment type="subcellular location">
    <subcellularLocation>
        <location evidence="1">Cell membrane</location>
        <topology evidence="1">Multi-pass membrane protein</topology>
    </subcellularLocation>
</comment>
<keyword evidence="7 12" id="KW-0472">Membrane</keyword>
<evidence type="ECO:0000259" key="13">
    <source>
        <dbReference type="Pfam" id="PF01094"/>
    </source>
</evidence>
<evidence type="ECO:0000256" key="10">
    <source>
        <dbReference type="ARBA" id="ARBA00023224"/>
    </source>
</evidence>
<organism evidence="14 15">
    <name type="scientific">Paralvinella palmiformis</name>
    <dbReference type="NCBI Taxonomy" id="53620"/>
    <lineage>
        <taxon>Eukaryota</taxon>
        <taxon>Metazoa</taxon>
        <taxon>Spiralia</taxon>
        <taxon>Lophotrochozoa</taxon>
        <taxon>Annelida</taxon>
        <taxon>Polychaeta</taxon>
        <taxon>Sedentaria</taxon>
        <taxon>Canalipalpata</taxon>
        <taxon>Terebellida</taxon>
        <taxon>Terebelliformia</taxon>
        <taxon>Alvinellidae</taxon>
        <taxon>Paralvinella</taxon>
    </lineage>
</organism>
<evidence type="ECO:0000256" key="6">
    <source>
        <dbReference type="ARBA" id="ARBA00023040"/>
    </source>
</evidence>
<evidence type="ECO:0000256" key="9">
    <source>
        <dbReference type="ARBA" id="ARBA00023180"/>
    </source>
</evidence>
<dbReference type="EMBL" id="JAODUP010001240">
    <property type="protein sequence ID" value="KAK2140806.1"/>
    <property type="molecule type" value="Genomic_DNA"/>
</dbReference>
<dbReference type="GO" id="GO:0007214">
    <property type="term" value="P:gamma-aminobutyric acid signaling pathway"/>
    <property type="evidence" value="ECO:0007669"/>
    <property type="project" value="TreeGrafter"/>
</dbReference>
<dbReference type="Proteomes" id="UP001208570">
    <property type="component" value="Unassembled WGS sequence"/>
</dbReference>
<reference evidence="14" key="1">
    <citation type="journal article" date="2023" name="Mol. Biol. Evol.">
        <title>Third-Generation Sequencing Reveals the Adaptive Role of the Epigenome in Three Deep-Sea Polychaetes.</title>
        <authorList>
            <person name="Perez M."/>
            <person name="Aroh O."/>
            <person name="Sun Y."/>
            <person name="Lan Y."/>
            <person name="Juniper S.K."/>
            <person name="Young C.R."/>
            <person name="Angers B."/>
            <person name="Qian P.Y."/>
        </authorList>
    </citation>
    <scope>NUCLEOTIDE SEQUENCE</scope>
    <source>
        <strain evidence="14">P08H-3</strain>
    </source>
</reference>
<dbReference type="FunFam" id="3.40.50.2300:FF:000063">
    <property type="entry name" value="Gamma-aminobutyric acid type B receptor subunit"/>
    <property type="match status" value="1"/>
</dbReference>
<name>A0AAD9ITR9_9ANNE</name>
<dbReference type="PRINTS" id="PR01177">
    <property type="entry name" value="GABAB1RECPTR"/>
</dbReference>
<evidence type="ECO:0000256" key="4">
    <source>
        <dbReference type="ARBA" id="ARBA00022729"/>
    </source>
</evidence>
<keyword evidence="4" id="KW-0732">Signal</keyword>
<evidence type="ECO:0000256" key="1">
    <source>
        <dbReference type="ARBA" id="ARBA00004651"/>
    </source>
</evidence>
<evidence type="ECO:0000256" key="11">
    <source>
        <dbReference type="ARBA" id="ARBA00073785"/>
    </source>
</evidence>
<dbReference type="InterPro" id="IPR000337">
    <property type="entry name" value="GPCR_3"/>
</dbReference>
<feature type="domain" description="Receptor ligand binding region" evidence="13">
    <location>
        <begin position="18"/>
        <end position="311"/>
    </location>
</feature>
<keyword evidence="9" id="KW-0325">Glycoprotein</keyword>
<keyword evidence="10" id="KW-0807">Transducer</keyword>
<protein>
    <recommendedName>
        <fullName evidence="11">Gamma-aminobutyric acid type B receptor subunit 2</fullName>
    </recommendedName>
</protein>
<dbReference type="SUPFAM" id="SSF53822">
    <property type="entry name" value="Periplasmic binding protein-like I"/>
    <property type="match status" value="1"/>
</dbReference>